<evidence type="ECO:0000256" key="1">
    <source>
        <dbReference type="SAM" id="Phobius"/>
    </source>
</evidence>
<reference evidence="2 3" key="1">
    <citation type="submission" date="2016-05" db="EMBL/GenBank/DDBJ databases">
        <title>Niabella ginsenosidivorans BS26 whole genome sequencing.</title>
        <authorList>
            <person name="Im W.T."/>
            <person name="Siddiqi M.Z."/>
        </authorList>
    </citation>
    <scope>NUCLEOTIDE SEQUENCE [LARGE SCALE GENOMIC DNA]</scope>
    <source>
        <strain evidence="2 3">BS26</strain>
    </source>
</reference>
<dbReference type="AlphaFoldDB" id="A0A1A9I698"/>
<accession>A0A1A9I698</accession>
<keyword evidence="1" id="KW-0812">Transmembrane</keyword>
<feature type="transmembrane region" description="Helical" evidence="1">
    <location>
        <begin position="61"/>
        <end position="82"/>
    </location>
</feature>
<feature type="transmembrane region" description="Helical" evidence="1">
    <location>
        <begin position="204"/>
        <end position="221"/>
    </location>
</feature>
<gene>
    <name evidence="2" type="ORF">A8C56_21050</name>
</gene>
<keyword evidence="1" id="KW-0472">Membrane</keyword>
<feature type="transmembrane region" description="Helical" evidence="1">
    <location>
        <begin position="24"/>
        <end position="49"/>
    </location>
</feature>
<organism evidence="2 3">
    <name type="scientific">Niabella ginsenosidivorans</name>
    <dbReference type="NCBI Taxonomy" id="1176587"/>
    <lineage>
        <taxon>Bacteria</taxon>
        <taxon>Pseudomonadati</taxon>
        <taxon>Bacteroidota</taxon>
        <taxon>Chitinophagia</taxon>
        <taxon>Chitinophagales</taxon>
        <taxon>Chitinophagaceae</taxon>
        <taxon>Niabella</taxon>
    </lineage>
</organism>
<sequence>MISYSNLTPADIQRIKYWRRSIRGGAISVFIAGILCIIMAVFSVWAVVVSNRTTTDSTLDFIFLIMLLLLGGGAFFMIRFIGFVQKNKKAKRALLSGQKMIVQGTIEVARPDNRRLHYIIDGQTYDVNIIPGGDKRYFGTLYRNLFGITTLQHTPVKMELLKQDEQQYLLLNIFYTEYNTAGNKITAAEPGDFAGGQEMVFSSFYISWAFLFMLFIITPIIGPGPALITTGSMFLPFILGPAILAIFKWRQLKQSDKRWLIEGIVTEVITAREKFTKGGSYTTLYWYRIGSELVCSYKSGNTPDGFNTGDKICAVFQCKENGQIFRLIDILSAAKS</sequence>
<dbReference type="EMBL" id="CP015772">
    <property type="protein sequence ID" value="ANH83136.1"/>
    <property type="molecule type" value="Genomic_DNA"/>
</dbReference>
<protein>
    <submittedName>
        <fullName evidence="2">Uncharacterized protein</fullName>
    </submittedName>
</protein>
<keyword evidence="3" id="KW-1185">Reference proteome</keyword>
<evidence type="ECO:0000313" key="2">
    <source>
        <dbReference type="EMBL" id="ANH83136.1"/>
    </source>
</evidence>
<name>A0A1A9I698_9BACT</name>
<feature type="transmembrane region" description="Helical" evidence="1">
    <location>
        <begin position="227"/>
        <end position="247"/>
    </location>
</feature>
<dbReference type="Proteomes" id="UP000077667">
    <property type="component" value="Chromosome"/>
</dbReference>
<proteinExistence type="predicted"/>
<keyword evidence="1" id="KW-1133">Transmembrane helix</keyword>
<dbReference type="KEGG" id="nia:A8C56_21050"/>
<evidence type="ECO:0000313" key="3">
    <source>
        <dbReference type="Proteomes" id="UP000077667"/>
    </source>
</evidence>